<evidence type="ECO:0000256" key="3">
    <source>
        <dbReference type="RuleBase" id="RU003616"/>
    </source>
</evidence>
<evidence type="ECO:0000259" key="4">
    <source>
        <dbReference type="PROSITE" id="PS01031"/>
    </source>
</evidence>
<comment type="similarity">
    <text evidence="2 3">Belongs to the small heat shock protein (HSP20) family.</text>
</comment>
<dbReference type="AlphaFoldDB" id="A0A851GFA7"/>
<evidence type="ECO:0000256" key="2">
    <source>
        <dbReference type="PROSITE-ProRule" id="PRU00285"/>
    </source>
</evidence>
<sequence length="135" mass="15370">MNMINHYPLNNGLLSDFDRMINRAFGAESNPCCDSDTSCSKSIESQSQDEDGWKLRLELPGFRKGEVKVSADEEYLTVRAETEDEARSFLTTQERRIRISEEVNTSGIQAKLEDGILFLEIPRRVKEKPVDIVIS</sequence>
<proteinExistence type="inferred from homology"/>
<dbReference type="GO" id="GO:0009408">
    <property type="term" value="P:response to heat"/>
    <property type="evidence" value="ECO:0007669"/>
    <property type="project" value="InterPro"/>
</dbReference>
<dbReference type="RefSeq" id="WP_178933214.1">
    <property type="nucleotide sequence ID" value="NZ_JACBAZ010000004.1"/>
</dbReference>
<dbReference type="CDD" id="cd06464">
    <property type="entry name" value="ACD_sHsps-like"/>
    <property type="match status" value="1"/>
</dbReference>
<dbReference type="PROSITE" id="PS01031">
    <property type="entry name" value="SHSP"/>
    <property type="match status" value="1"/>
</dbReference>
<evidence type="ECO:0000256" key="1">
    <source>
        <dbReference type="ARBA" id="ARBA00023016"/>
    </source>
</evidence>
<dbReference type="InterPro" id="IPR008978">
    <property type="entry name" value="HSP20-like_chaperone"/>
</dbReference>
<dbReference type="Pfam" id="PF00011">
    <property type="entry name" value="HSP20"/>
    <property type="match status" value="1"/>
</dbReference>
<comment type="caution">
    <text evidence="5">The sequence shown here is derived from an EMBL/GenBank/DDBJ whole genome shotgun (WGS) entry which is preliminary data.</text>
</comment>
<dbReference type="Gene3D" id="2.60.40.790">
    <property type="match status" value="1"/>
</dbReference>
<evidence type="ECO:0000313" key="6">
    <source>
        <dbReference type="Proteomes" id="UP000557872"/>
    </source>
</evidence>
<keyword evidence="1" id="KW-0346">Stress response</keyword>
<gene>
    <name evidence="5" type="ORF">HW115_12520</name>
</gene>
<evidence type="ECO:0000313" key="5">
    <source>
        <dbReference type="EMBL" id="NWK56438.1"/>
    </source>
</evidence>
<protein>
    <submittedName>
        <fullName evidence="5">Hsp20/alpha crystallin family protein</fullName>
    </submittedName>
</protein>
<reference evidence="5 6" key="1">
    <citation type="submission" date="2020-07" db="EMBL/GenBank/DDBJ databases">
        <title>Roseicoccus Jingziensis gen. nov., sp. nov., isolated from coastal seawater.</title>
        <authorList>
            <person name="Feng X."/>
        </authorList>
    </citation>
    <scope>NUCLEOTIDE SEQUENCE [LARGE SCALE GENOMIC DNA]</scope>
    <source>
        <strain evidence="5 6">N1E253</strain>
    </source>
</reference>
<accession>A0A851GFA7</accession>
<organism evidence="5 6">
    <name type="scientific">Oceaniferula marina</name>
    <dbReference type="NCBI Taxonomy" id="2748318"/>
    <lineage>
        <taxon>Bacteria</taxon>
        <taxon>Pseudomonadati</taxon>
        <taxon>Verrucomicrobiota</taxon>
        <taxon>Verrucomicrobiia</taxon>
        <taxon>Verrucomicrobiales</taxon>
        <taxon>Verrucomicrobiaceae</taxon>
        <taxon>Oceaniferula</taxon>
    </lineage>
</organism>
<feature type="domain" description="SHSP" evidence="4">
    <location>
        <begin position="34"/>
        <end position="135"/>
    </location>
</feature>
<dbReference type="Proteomes" id="UP000557872">
    <property type="component" value="Unassembled WGS sequence"/>
</dbReference>
<dbReference type="InterPro" id="IPR044587">
    <property type="entry name" value="HSP21-like"/>
</dbReference>
<keyword evidence="6" id="KW-1185">Reference proteome</keyword>
<name>A0A851GFA7_9BACT</name>
<dbReference type="SUPFAM" id="SSF49764">
    <property type="entry name" value="HSP20-like chaperones"/>
    <property type="match status" value="1"/>
</dbReference>
<dbReference type="EMBL" id="JACBAZ010000004">
    <property type="protein sequence ID" value="NWK56438.1"/>
    <property type="molecule type" value="Genomic_DNA"/>
</dbReference>
<dbReference type="PANTHER" id="PTHR46733">
    <property type="entry name" value="26.5 KDA HEAT SHOCK PROTEIN, MITOCHONDRIAL"/>
    <property type="match status" value="1"/>
</dbReference>
<dbReference type="PANTHER" id="PTHR46733:SF4">
    <property type="entry name" value="HEAT SHOCK PROTEIN 21, CHLOROPLASTIC"/>
    <property type="match status" value="1"/>
</dbReference>
<dbReference type="InterPro" id="IPR002068">
    <property type="entry name" value="A-crystallin/Hsp20_dom"/>
</dbReference>